<dbReference type="Proteomes" id="UP000219573">
    <property type="component" value="Unassembled WGS sequence"/>
</dbReference>
<organism evidence="2 3">
    <name type="scientific">Orenia metallireducens</name>
    <dbReference type="NCBI Taxonomy" id="1413210"/>
    <lineage>
        <taxon>Bacteria</taxon>
        <taxon>Bacillati</taxon>
        <taxon>Bacillota</taxon>
        <taxon>Clostridia</taxon>
        <taxon>Halanaerobiales</taxon>
        <taxon>Halobacteroidaceae</taxon>
        <taxon>Orenia</taxon>
    </lineage>
</organism>
<keyword evidence="1" id="KW-1133">Transmembrane helix</keyword>
<feature type="transmembrane region" description="Helical" evidence="1">
    <location>
        <begin position="6"/>
        <end position="21"/>
    </location>
</feature>
<reference evidence="3" key="1">
    <citation type="submission" date="2017-09" db="EMBL/GenBank/DDBJ databases">
        <authorList>
            <person name="Varghese N."/>
            <person name="Submissions S."/>
        </authorList>
    </citation>
    <scope>NUCLEOTIDE SEQUENCE [LARGE SCALE GENOMIC DNA]</scope>
    <source>
        <strain evidence="3">MSL47</strain>
    </source>
</reference>
<name>A0A285IE16_9FIRM</name>
<accession>A0A285IE16</accession>
<proteinExistence type="predicted"/>
<keyword evidence="1" id="KW-0472">Membrane</keyword>
<dbReference type="RefSeq" id="WP_258176157.1">
    <property type="nucleotide sequence ID" value="NZ_OBDZ01000041.1"/>
</dbReference>
<keyword evidence="1" id="KW-0812">Transmembrane</keyword>
<keyword evidence="3" id="KW-1185">Reference proteome</keyword>
<sequence length="40" mass="4342">MEILAGLILVGVIVGVFYLIGKKVGAFEQKDSNDDDFSCH</sequence>
<dbReference type="EMBL" id="OBDZ01000041">
    <property type="protein sequence ID" value="SNY46192.1"/>
    <property type="molecule type" value="Genomic_DNA"/>
</dbReference>
<dbReference type="AlphaFoldDB" id="A0A285IE16"/>
<evidence type="ECO:0000256" key="1">
    <source>
        <dbReference type="SAM" id="Phobius"/>
    </source>
</evidence>
<evidence type="ECO:0000313" key="3">
    <source>
        <dbReference type="Proteomes" id="UP000219573"/>
    </source>
</evidence>
<protein>
    <submittedName>
        <fullName evidence="2">Uncharacterized protein</fullName>
    </submittedName>
</protein>
<evidence type="ECO:0000313" key="2">
    <source>
        <dbReference type="EMBL" id="SNY46192.1"/>
    </source>
</evidence>
<gene>
    <name evidence="2" type="ORF">SAMN06265827_14110</name>
</gene>